<feature type="transmembrane region" description="Helical" evidence="1">
    <location>
        <begin position="220"/>
        <end position="241"/>
    </location>
</feature>
<feature type="transmembrane region" description="Helical" evidence="1">
    <location>
        <begin position="382"/>
        <end position="405"/>
    </location>
</feature>
<dbReference type="Proteomes" id="UP000245695">
    <property type="component" value="Chromosome 1"/>
</dbReference>
<feature type="transmembrane region" description="Helical" evidence="1">
    <location>
        <begin position="302"/>
        <end position="320"/>
    </location>
</feature>
<feature type="transmembrane region" description="Helical" evidence="1">
    <location>
        <begin position="159"/>
        <end position="174"/>
    </location>
</feature>
<dbReference type="EMBL" id="LN650648">
    <property type="protein sequence ID" value="CEI73886.1"/>
    <property type="molecule type" value="Genomic_DNA"/>
</dbReference>
<feature type="transmembrane region" description="Helical" evidence="1">
    <location>
        <begin position="12"/>
        <end position="32"/>
    </location>
</feature>
<sequence length="415" mass="47746">MIRKIYMKYKEELIIFLIVATIYTLISGIFFYKTTILYETKNTFDVILDSDSGVLFERNIFVENKDNNKHILFSKIVSIIAYPIFVISQFLSSKIGIRVDYLYGIGLTLLQIAVSSISITLIFSYLKSLKLNKTTLYTIMGIFLFSFPQLFMSLSIERFIYAQLSIILFIYLVYKNKNKENYLLDLAAIPLFGITVSNIYIYVLNLIIKYKTQFKKYIKHLTVFALTSYIAIITTNSISLLNTVTGIKDNTPYVFNGTWIEKIKMILFRLLYPSIYFPGNEITTYGVNGINYKMMQTDNINIIYFVMFMIILCLCIASIIINRKDDIVKLSAGIILFNIFMHGIVGFNLINANIMTIHFGFAIIILLAHFCKNIKSENIKSVNLFLIIVLTTVILSNGQGFIKIFNLGVQMLPRL</sequence>
<dbReference type="AlphaFoldDB" id="A0A2P2BU39"/>
<evidence type="ECO:0000313" key="3">
    <source>
        <dbReference type="Proteomes" id="UP000245695"/>
    </source>
</evidence>
<keyword evidence="3" id="KW-1185">Reference proteome</keyword>
<feature type="transmembrane region" description="Helical" evidence="1">
    <location>
        <begin position="103"/>
        <end position="123"/>
    </location>
</feature>
<reference evidence="2 3" key="1">
    <citation type="submission" date="2014-09" db="EMBL/GenBank/DDBJ databases">
        <authorList>
            <person name="Hornung B.V."/>
        </authorList>
    </citation>
    <scope>NUCLEOTIDE SEQUENCE [LARGE SCALE GENOMIC DNA]</scope>
    <source>
        <strain evidence="2 3">FRIFI</strain>
    </source>
</reference>
<dbReference type="KEGG" id="rhom:FRIFI_2360"/>
<feature type="transmembrane region" description="Helical" evidence="1">
    <location>
        <begin position="71"/>
        <end position="91"/>
    </location>
</feature>
<evidence type="ECO:0000256" key="1">
    <source>
        <dbReference type="SAM" id="Phobius"/>
    </source>
</evidence>
<name>A0A2P2BU39_9FIRM</name>
<dbReference type="RefSeq" id="WP_166505951.1">
    <property type="nucleotide sequence ID" value="NZ_JAKNTL010000007.1"/>
</dbReference>
<evidence type="ECO:0000313" key="2">
    <source>
        <dbReference type="EMBL" id="CEI73886.1"/>
    </source>
</evidence>
<dbReference type="Pfam" id="PF19558">
    <property type="entry name" value="DUF6080"/>
    <property type="match status" value="1"/>
</dbReference>
<feature type="transmembrane region" description="Helical" evidence="1">
    <location>
        <begin position="186"/>
        <end position="208"/>
    </location>
</feature>
<keyword evidence="1" id="KW-0812">Transmembrane</keyword>
<feature type="transmembrane region" description="Helical" evidence="1">
    <location>
        <begin position="327"/>
        <end position="344"/>
    </location>
</feature>
<proteinExistence type="predicted"/>
<keyword evidence="1" id="KW-0472">Membrane</keyword>
<accession>A0A2P2BU39</accession>
<dbReference type="InterPro" id="IPR045726">
    <property type="entry name" value="DUF6080"/>
</dbReference>
<gene>
    <name evidence="2" type="ORF">FRIFI_2360</name>
</gene>
<organism evidence="2 3">
    <name type="scientific">Romboutsia hominis</name>
    <dbReference type="NCBI Taxonomy" id="1507512"/>
    <lineage>
        <taxon>Bacteria</taxon>
        <taxon>Bacillati</taxon>
        <taxon>Bacillota</taxon>
        <taxon>Clostridia</taxon>
        <taxon>Peptostreptococcales</taxon>
        <taxon>Peptostreptococcaceae</taxon>
        <taxon>Romboutsia</taxon>
    </lineage>
</organism>
<protein>
    <submittedName>
        <fullName evidence="2">Uncharacterized protein</fullName>
    </submittedName>
</protein>
<keyword evidence="1" id="KW-1133">Transmembrane helix</keyword>
<feature type="transmembrane region" description="Helical" evidence="1">
    <location>
        <begin position="350"/>
        <end position="370"/>
    </location>
</feature>